<evidence type="ECO:0000256" key="1">
    <source>
        <dbReference type="SAM" id="Coils"/>
    </source>
</evidence>
<feature type="compositionally biased region" description="Acidic residues" evidence="2">
    <location>
        <begin position="509"/>
        <end position="519"/>
    </location>
</feature>
<dbReference type="PROSITE" id="PS51257">
    <property type="entry name" value="PROKAR_LIPOPROTEIN"/>
    <property type="match status" value="1"/>
</dbReference>
<dbReference type="Gene3D" id="1.25.40.10">
    <property type="entry name" value="Tetratricopeptide repeat domain"/>
    <property type="match status" value="3"/>
</dbReference>
<dbReference type="Pfam" id="PF13174">
    <property type="entry name" value="TPR_6"/>
    <property type="match status" value="2"/>
</dbReference>
<evidence type="ECO:0000313" key="3">
    <source>
        <dbReference type="EMBL" id="KAB2810121.1"/>
    </source>
</evidence>
<dbReference type="EMBL" id="WBVO01000005">
    <property type="protein sequence ID" value="KAB2810121.1"/>
    <property type="molecule type" value="Genomic_DNA"/>
</dbReference>
<name>A0A6N6RG17_9FLAO</name>
<dbReference type="OrthoDB" id="1522549at2"/>
<dbReference type="AlphaFoldDB" id="A0A6N6RG17"/>
<comment type="caution">
    <text evidence="3">The sequence shown here is derived from an EMBL/GenBank/DDBJ whole genome shotgun (WGS) entry which is preliminary data.</text>
</comment>
<feature type="coiled-coil region" evidence="1">
    <location>
        <begin position="418"/>
        <end position="450"/>
    </location>
</feature>
<dbReference type="SMART" id="SM00028">
    <property type="entry name" value="TPR"/>
    <property type="match status" value="4"/>
</dbReference>
<sequence length="867" mass="99022">MRILKLSLSLVVLVGVSTSCSRTKDNFFSRTYHRMTAKYNPLFNGEQAFLQGFTTLENGHIDNYDEMLAVYPFGSPEQAQAVVPQMDRAIEKSVKVVKEHSMSIGGEQKNPYVIDAYLLLAKAYFFKQDYFKALEGFNYVIQRYEKSDQALEAYIWAGRTNTRIGSEFAARNNFEMVQNNRDLRDRYIPHVSASMAELEISKKNWTAAATLLQEAIDARPEKKYRVRWQYILGQVYEKLELRHEASEAFGEVASAHPDNYEFYLNAVLSSALNFDIYQGNVFEVYEDLDDLAEDSKNEEYRDRIYYVKALLALESEDFLLAEESLKLSIRASIVNQDQKGLSYAELADINFTFKSYVKAQAYYDSAYQSMSPSNKRYEKVERFRESLGNLVKEIRIVELNDSLIRLAGMSPSQQRSLFEDYIARLKEEEERKAEQERNRALNQALAAELNAQGSGPTAGISGGGWYFYNQTTRTSGVRDFQQYWGRRELKDNWRRSASANIAAVTNNSGEEESEEGEENDGGRGETGPVGEERYNVEAYLAQIPKDEATIAAMHEENQDALLRMAGIYKDEIKDEQEAIKTYETLLRRYPEGKHNARALYALYLIFKNKGEEAKAQEYAQRLQNQHPSSTFAAQLNGQSPEENAELKAANAAYKTSYNHYLGGNYSAAKRTAQEGLSTYLATPLAPKFDLLLALSMAKTDGPEAYESQLKHVSETYSGTVEAERANELLMYIDNSSTAQTEAVQGPYSIDPKTPHRVLLIVPNGTGGMTQMRNEISDYNKNFNRFQNLQVQNIFLDRDRQLIVISGFIQQEDALTYTDRLLKHPSFTPLYSSEIMRIFAISDANYQTFYRVKDVDEYLTFYEQITGR</sequence>
<dbReference type="InterPro" id="IPR011990">
    <property type="entry name" value="TPR-like_helical_dom_sf"/>
</dbReference>
<evidence type="ECO:0000313" key="4">
    <source>
        <dbReference type="Proteomes" id="UP000468650"/>
    </source>
</evidence>
<proteinExistence type="predicted"/>
<gene>
    <name evidence="3" type="ORF">F8C67_07750</name>
</gene>
<keyword evidence="1" id="KW-0175">Coiled coil</keyword>
<feature type="region of interest" description="Disordered" evidence="2">
    <location>
        <begin position="502"/>
        <end position="529"/>
    </location>
</feature>
<reference evidence="3 4" key="1">
    <citation type="submission" date="2019-09" db="EMBL/GenBank/DDBJ databases">
        <title>Genomes of family Cryomorphaceae.</title>
        <authorList>
            <person name="Bowman J.P."/>
        </authorList>
    </citation>
    <scope>NUCLEOTIDE SEQUENCE [LARGE SCALE GENOMIC DNA]</scope>
    <source>
        <strain evidence="3 4">LMG 25704</strain>
    </source>
</reference>
<keyword evidence="4" id="KW-1185">Reference proteome</keyword>
<accession>A0A6N6RG17</accession>
<dbReference type="SUPFAM" id="SSF48452">
    <property type="entry name" value="TPR-like"/>
    <property type="match status" value="2"/>
</dbReference>
<evidence type="ECO:0000256" key="2">
    <source>
        <dbReference type="SAM" id="MobiDB-lite"/>
    </source>
</evidence>
<protein>
    <submittedName>
        <fullName evidence="3">Tetratricopeptide repeat protein</fullName>
    </submittedName>
</protein>
<dbReference type="Proteomes" id="UP000468650">
    <property type="component" value="Unassembled WGS sequence"/>
</dbReference>
<dbReference type="InterPro" id="IPR019734">
    <property type="entry name" value="TPR_rpt"/>
</dbReference>
<organism evidence="3 4">
    <name type="scientific">Phaeocystidibacter luteus</name>
    <dbReference type="NCBI Taxonomy" id="911197"/>
    <lineage>
        <taxon>Bacteria</taxon>
        <taxon>Pseudomonadati</taxon>
        <taxon>Bacteroidota</taxon>
        <taxon>Flavobacteriia</taxon>
        <taxon>Flavobacteriales</taxon>
        <taxon>Phaeocystidibacteraceae</taxon>
        <taxon>Phaeocystidibacter</taxon>
    </lineage>
</organism>
<dbReference type="RefSeq" id="WP_151667265.1">
    <property type="nucleotide sequence ID" value="NZ_WBVO01000005.1"/>
</dbReference>